<evidence type="ECO:0000313" key="3">
    <source>
        <dbReference type="Proteomes" id="UP000198372"/>
    </source>
</evidence>
<evidence type="ECO:0000256" key="1">
    <source>
        <dbReference type="SAM" id="MobiDB-lite"/>
    </source>
</evidence>
<feature type="region of interest" description="Disordered" evidence="1">
    <location>
        <begin position="109"/>
        <end position="128"/>
    </location>
</feature>
<dbReference type="AlphaFoldDB" id="A0A238F2M5"/>
<dbReference type="OrthoDB" id="10386682at2759"/>
<proteinExistence type="predicted"/>
<evidence type="ECO:0000313" key="2">
    <source>
        <dbReference type="EMBL" id="SCV67255.1"/>
    </source>
</evidence>
<name>A0A238F2M5_9BASI</name>
<gene>
    <name evidence="2" type="ORF">BQ2448_5901</name>
</gene>
<sequence length="483" mass="52805">MTAVQTRPAPPVHDQWKDAQRRGFCIWSPPSETSVLGNMTASIGAPLGPSVAAITTQERVGPAGPLGAAAAASTSTSMGDTFARGETMRSDFKVDDDLTSRVKSISISTHPSVSPYPGPSAEASPRTKTTLTSLPTEILSQIISLAILNIPSYQLARHLERYSLINRTFSTLAQANLFRRVSLMGEEAVVVLGEGDGEWGMDELEEVLKRCKALKELTLRHVRLDLGRFDLACITSLELVRVNLENSSATSLPRLRDLTIQDVTHVSEQPFHNLLPLLRSLRFNYEQASTSPLLFQQLIPCITSIEALEVERLYPATEFVDYLLPPSPSVKRGTSPLLAWSSSSSEGMAAGTSLSPSTMVEDEDEDAASSTPSLGRLTRLKNLILWSDSSHRANSSFPLLETLPNHHGAPALEELVVRVDWGYRDRAQEIHAMENELCARIEEEESKLGGGGLKRLVLPKEFRGRVERLGNVSDNVGVELIFA</sequence>
<accession>A0A238F2M5</accession>
<dbReference type="SUPFAM" id="SSF52047">
    <property type="entry name" value="RNI-like"/>
    <property type="match status" value="1"/>
</dbReference>
<reference evidence="3" key="1">
    <citation type="submission" date="2016-09" db="EMBL/GenBank/DDBJ databases">
        <authorList>
            <person name="Jeantristanb JTB J.-T."/>
            <person name="Ricardo R."/>
        </authorList>
    </citation>
    <scope>NUCLEOTIDE SEQUENCE [LARGE SCALE GENOMIC DNA]</scope>
</reference>
<organism evidence="2 3">
    <name type="scientific">Microbotryum intermedium</name>
    <dbReference type="NCBI Taxonomy" id="269621"/>
    <lineage>
        <taxon>Eukaryota</taxon>
        <taxon>Fungi</taxon>
        <taxon>Dikarya</taxon>
        <taxon>Basidiomycota</taxon>
        <taxon>Pucciniomycotina</taxon>
        <taxon>Microbotryomycetes</taxon>
        <taxon>Microbotryales</taxon>
        <taxon>Microbotryaceae</taxon>
        <taxon>Microbotryum</taxon>
    </lineage>
</organism>
<feature type="region of interest" description="Disordered" evidence="1">
    <location>
        <begin position="342"/>
        <end position="372"/>
    </location>
</feature>
<keyword evidence="3" id="KW-1185">Reference proteome</keyword>
<dbReference type="EMBL" id="FMSP01000001">
    <property type="protein sequence ID" value="SCV67255.1"/>
    <property type="molecule type" value="Genomic_DNA"/>
</dbReference>
<dbReference type="Proteomes" id="UP000198372">
    <property type="component" value="Unassembled WGS sequence"/>
</dbReference>
<protein>
    <submittedName>
        <fullName evidence="2">BQ2448_5901 protein</fullName>
    </submittedName>
</protein>